<dbReference type="PANTHER" id="PTHR43820">
    <property type="entry name" value="HIGH-AFFINITY BRANCHED-CHAIN AMINO ACID TRANSPORT ATP-BINDING PROTEIN LIVF"/>
    <property type="match status" value="1"/>
</dbReference>
<dbReference type="GO" id="GO:0015807">
    <property type="term" value="P:L-amino acid transport"/>
    <property type="evidence" value="ECO:0007669"/>
    <property type="project" value="TreeGrafter"/>
</dbReference>
<dbReference type="Pfam" id="PF00005">
    <property type="entry name" value="ABC_tran"/>
    <property type="match status" value="1"/>
</dbReference>
<dbReference type="SUPFAM" id="SSF52540">
    <property type="entry name" value="P-loop containing nucleoside triphosphate hydrolases"/>
    <property type="match status" value="1"/>
</dbReference>
<keyword evidence="4 7" id="KW-0067">ATP-binding</keyword>
<dbReference type="InterPro" id="IPR017871">
    <property type="entry name" value="ABC_transporter-like_CS"/>
</dbReference>
<comment type="similarity">
    <text evidence="1">Belongs to the ABC transporter superfamily.</text>
</comment>
<dbReference type="PROSITE" id="PS50893">
    <property type="entry name" value="ABC_TRANSPORTER_2"/>
    <property type="match status" value="1"/>
</dbReference>
<evidence type="ECO:0000256" key="1">
    <source>
        <dbReference type="ARBA" id="ARBA00005417"/>
    </source>
</evidence>
<evidence type="ECO:0000256" key="5">
    <source>
        <dbReference type="ARBA" id="ARBA00022970"/>
    </source>
</evidence>
<dbReference type="RefSeq" id="WP_093394843.1">
    <property type="nucleotide sequence ID" value="NZ_FOUU01000004.1"/>
</dbReference>
<feature type="domain" description="ABC transporter" evidence="6">
    <location>
        <begin position="2"/>
        <end position="236"/>
    </location>
</feature>
<dbReference type="AlphaFoldDB" id="A0A1I4TZ61"/>
<dbReference type="Gene3D" id="3.40.50.300">
    <property type="entry name" value="P-loop containing nucleotide triphosphate hydrolases"/>
    <property type="match status" value="1"/>
</dbReference>
<keyword evidence="5" id="KW-0029">Amino-acid transport</keyword>
<name>A0A1I4TZ61_9BACT</name>
<evidence type="ECO:0000256" key="4">
    <source>
        <dbReference type="ARBA" id="ARBA00022840"/>
    </source>
</evidence>
<gene>
    <name evidence="7" type="ORF">SAMN05660836_01607</name>
</gene>
<dbReference type="EMBL" id="FOUU01000004">
    <property type="protein sequence ID" value="SFM82042.1"/>
    <property type="molecule type" value="Genomic_DNA"/>
</dbReference>
<keyword evidence="8" id="KW-1185">Reference proteome</keyword>
<evidence type="ECO:0000313" key="8">
    <source>
        <dbReference type="Proteomes" id="UP000199611"/>
    </source>
</evidence>
<dbReference type="GO" id="GO:0005524">
    <property type="term" value="F:ATP binding"/>
    <property type="evidence" value="ECO:0007669"/>
    <property type="project" value="UniProtKB-KW"/>
</dbReference>
<sequence length="242" mass="26547">MLEVCGLSCGYGGTGGRVLNGIDLDVKAGEIVVILGSNGAGKSTLLRAVIGLIRPVHGEIRFRGRRINEESTDRITSMGLVLVPENRALFGTMSVQENLELGGYLRDKAEVNETLEMVYGLFPVLRERKRQSAATLSGGEQQMLAIGRALMTRPSLLMLDEPSLGLAPLVVDEIYRTLVELNSKRALTLLVVEQDVSRALDVADRIYVMENGRVVFRGKPEELTGTDILKRAYFGSRKEKRG</sequence>
<protein>
    <submittedName>
        <fullName evidence="7">Amino acid/amide ABC transporter ATP-binding protein 2, HAAT family (TC 3.A.1.4.-)</fullName>
    </submittedName>
</protein>
<evidence type="ECO:0000256" key="3">
    <source>
        <dbReference type="ARBA" id="ARBA00022741"/>
    </source>
</evidence>
<keyword evidence="2" id="KW-0813">Transport</keyword>
<dbReference type="PANTHER" id="PTHR43820:SF4">
    <property type="entry name" value="HIGH-AFFINITY BRANCHED-CHAIN AMINO ACID TRANSPORT ATP-BINDING PROTEIN LIVF"/>
    <property type="match status" value="1"/>
</dbReference>
<dbReference type="GO" id="GO:0016887">
    <property type="term" value="F:ATP hydrolysis activity"/>
    <property type="evidence" value="ECO:0007669"/>
    <property type="project" value="InterPro"/>
</dbReference>
<dbReference type="InterPro" id="IPR052156">
    <property type="entry name" value="BCAA_Transport_ATP-bd_LivF"/>
</dbReference>
<dbReference type="InterPro" id="IPR003439">
    <property type="entry name" value="ABC_transporter-like_ATP-bd"/>
</dbReference>
<keyword evidence="3" id="KW-0547">Nucleotide-binding</keyword>
<dbReference type="InterPro" id="IPR003593">
    <property type="entry name" value="AAA+_ATPase"/>
</dbReference>
<dbReference type="CDD" id="cd03224">
    <property type="entry name" value="ABC_TM1139_LivF_branched"/>
    <property type="match status" value="1"/>
</dbReference>
<dbReference type="STRING" id="39841.SAMN05660836_01607"/>
<proteinExistence type="inferred from homology"/>
<dbReference type="PROSITE" id="PS00211">
    <property type="entry name" value="ABC_TRANSPORTER_1"/>
    <property type="match status" value="1"/>
</dbReference>
<evidence type="ECO:0000259" key="6">
    <source>
        <dbReference type="PROSITE" id="PS50893"/>
    </source>
</evidence>
<organism evidence="7 8">
    <name type="scientific">Thermodesulforhabdus norvegica</name>
    <dbReference type="NCBI Taxonomy" id="39841"/>
    <lineage>
        <taxon>Bacteria</taxon>
        <taxon>Pseudomonadati</taxon>
        <taxon>Thermodesulfobacteriota</taxon>
        <taxon>Syntrophobacteria</taxon>
        <taxon>Syntrophobacterales</taxon>
        <taxon>Thermodesulforhabdaceae</taxon>
        <taxon>Thermodesulforhabdus</taxon>
    </lineage>
</organism>
<dbReference type="SMART" id="SM00382">
    <property type="entry name" value="AAA"/>
    <property type="match status" value="1"/>
</dbReference>
<dbReference type="OrthoDB" id="9806149at2"/>
<evidence type="ECO:0000313" key="7">
    <source>
        <dbReference type="EMBL" id="SFM82042.1"/>
    </source>
</evidence>
<dbReference type="InterPro" id="IPR027417">
    <property type="entry name" value="P-loop_NTPase"/>
</dbReference>
<accession>A0A1I4TZ61</accession>
<dbReference type="GO" id="GO:0015658">
    <property type="term" value="F:branched-chain amino acid transmembrane transporter activity"/>
    <property type="evidence" value="ECO:0007669"/>
    <property type="project" value="TreeGrafter"/>
</dbReference>
<reference evidence="7 8" key="1">
    <citation type="submission" date="2016-10" db="EMBL/GenBank/DDBJ databases">
        <authorList>
            <person name="de Groot N.N."/>
        </authorList>
    </citation>
    <scope>NUCLEOTIDE SEQUENCE [LARGE SCALE GENOMIC DNA]</scope>
    <source>
        <strain evidence="7 8">DSM 9990</strain>
    </source>
</reference>
<dbReference type="Proteomes" id="UP000199611">
    <property type="component" value="Unassembled WGS sequence"/>
</dbReference>
<evidence type="ECO:0000256" key="2">
    <source>
        <dbReference type="ARBA" id="ARBA00022448"/>
    </source>
</evidence>